<feature type="compositionally biased region" description="Basic and acidic residues" evidence="1">
    <location>
        <begin position="48"/>
        <end position="63"/>
    </location>
</feature>
<feature type="compositionally biased region" description="Polar residues" evidence="1">
    <location>
        <begin position="331"/>
        <end position="369"/>
    </location>
</feature>
<feature type="region of interest" description="Disordered" evidence="1">
    <location>
        <begin position="1"/>
        <end position="124"/>
    </location>
</feature>
<reference evidence="3" key="1">
    <citation type="submission" date="2022-07" db="EMBL/GenBank/DDBJ databases">
        <title>Genome Sequence of Xylaria arbuscula.</title>
        <authorList>
            <person name="Buettner E."/>
        </authorList>
    </citation>
    <scope>NUCLEOTIDE SEQUENCE</scope>
    <source>
        <strain evidence="3">VT107</strain>
    </source>
</reference>
<evidence type="ECO:0000256" key="1">
    <source>
        <dbReference type="SAM" id="MobiDB-lite"/>
    </source>
</evidence>
<keyword evidence="2" id="KW-1133">Transmembrane helix</keyword>
<keyword evidence="2" id="KW-0812">Transmembrane</keyword>
<name>A0A9W8N8Q8_9PEZI</name>
<keyword evidence="4" id="KW-1185">Reference proteome</keyword>
<organism evidence="3 4">
    <name type="scientific">Xylaria arbuscula</name>
    <dbReference type="NCBI Taxonomy" id="114810"/>
    <lineage>
        <taxon>Eukaryota</taxon>
        <taxon>Fungi</taxon>
        <taxon>Dikarya</taxon>
        <taxon>Ascomycota</taxon>
        <taxon>Pezizomycotina</taxon>
        <taxon>Sordariomycetes</taxon>
        <taxon>Xylariomycetidae</taxon>
        <taxon>Xylariales</taxon>
        <taxon>Xylariaceae</taxon>
        <taxon>Xylaria</taxon>
    </lineage>
</organism>
<dbReference type="Proteomes" id="UP001148614">
    <property type="component" value="Unassembled WGS sequence"/>
</dbReference>
<keyword evidence="2" id="KW-0472">Membrane</keyword>
<evidence type="ECO:0000313" key="3">
    <source>
        <dbReference type="EMBL" id="KAJ3562846.1"/>
    </source>
</evidence>
<dbReference type="VEuPathDB" id="FungiDB:F4678DRAFT_281012"/>
<evidence type="ECO:0000313" key="4">
    <source>
        <dbReference type="Proteomes" id="UP001148614"/>
    </source>
</evidence>
<evidence type="ECO:0000256" key="2">
    <source>
        <dbReference type="SAM" id="Phobius"/>
    </source>
</evidence>
<proteinExistence type="predicted"/>
<feature type="compositionally biased region" description="Acidic residues" evidence="1">
    <location>
        <begin position="383"/>
        <end position="396"/>
    </location>
</feature>
<feature type="compositionally biased region" description="Low complexity" evidence="1">
    <location>
        <begin position="75"/>
        <end position="98"/>
    </location>
</feature>
<dbReference type="EMBL" id="JANPWZ010001843">
    <property type="protein sequence ID" value="KAJ3562846.1"/>
    <property type="molecule type" value="Genomic_DNA"/>
</dbReference>
<gene>
    <name evidence="3" type="ORF">NPX13_g8408</name>
</gene>
<accession>A0A9W8N8Q8</accession>
<sequence length="531" mass="58553">MSSPNRLDGGLLAPPSNPRTPVRNPQNVIRKSIMIEPTPESQQFYNQNRREMDRQRLEQHVEDSNLEPPAAELMSRSTTSDSHPSPSTVCSHSCSSVPPSSPDPTTEPARSKPHRGRRKGPLELETRTKTAFKRKFKLTCAFHRAKRTSCNCHDFSKLEEGYRKYLATEEQKAKATRSHSVKSISKGDIETFSTGGGVAPLMTAQYSSFSTDLTGLSTDRELTTHVNENLLPALNLDLDSAKSYKTEETKSGHSADSCPWTGPFEKLEDHFRTEHHPFQPAAPPEWSMCEGCGRLSPGWDEPCCQSARSTKLFYGEVPRQANPNRPVFTFSEASGSRSSWVGPTWNMATPGSSNTEQSTFPHSSTNSRSGFYDHSVSGKESSESGDGEGSDDNDENEPMRAGTGNRSRLPSGAANSIDHCHTGTWFREAGIKMGTNSSLGGLHAVLTPCLEPYRRLTLSLLAPLVAFYLQSVQFPFGLQRILMMCMPYAISLASHLAIVAIVAFLLIWVAVESLKIRRSERDVSRALATII</sequence>
<dbReference type="AlphaFoldDB" id="A0A9W8N8Q8"/>
<protein>
    <submittedName>
        <fullName evidence="3">Uncharacterized protein</fullName>
    </submittedName>
</protein>
<comment type="caution">
    <text evidence="3">The sequence shown here is derived from an EMBL/GenBank/DDBJ whole genome shotgun (WGS) entry which is preliminary data.</text>
</comment>
<feature type="transmembrane region" description="Helical" evidence="2">
    <location>
        <begin position="488"/>
        <end position="511"/>
    </location>
</feature>
<feature type="region of interest" description="Disordered" evidence="1">
    <location>
        <begin position="318"/>
        <end position="416"/>
    </location>
</feature>